<dbReference type="Proteomes" id="UP000011083">
    <property type="component" value="Unassembled WGS sequence"/>
</dbReference>
<evidence type="ECO:0000313" key="4">
    <source>
        <dbReference type="Proteomes" id="UP000011083"/>
    </source>
</evidence>
<reference evidence="3 4" key="1">
    <citation type="journal article" date="2013" name="Genome Biol.">
        <title>Genome of Acanthamoeba castellanii highlights extensive lateral gene transfer and early evolution of tyrosine kinase signaling.</title>
        <authorList>
            <person name="Clarke M."/>
            <person name="Lohan A.J."/>
            <person name="Liu B."/>
            <person name="Lagkouvardos I."/>
            <person name="Roy S."/>
            <person name="Zafar N."/>
            <person name="Bertelli C."/>
            <person name="Schilde C."/>
            <person name="Kianianmomeni A."/>
            <person name="Burglin T.R."/>
            <person name="Frech C."/>
            <person name="Turcotte B."/>
            <person name="Kopec K.O."/>
            <person name="Synnott J.M."/>
            <person name="Choo C."/>
            <person name="Paponov I."/>
            <person name="Finkler A."/>
            <person name="Soon Heng Tan C."/>
            <person name="Hutchins A.P."/>
            <person name="Weinmeier T."/>
            <person name="Rattei T."/>
            <person name="Chu J.S."/>
            <person name="Gimenez G."/>
            <person name="Irimia M."/>
            <person name="Rigden D.J."/>
            <person name="Fitzpatrick D.A."/>
            <person name="Lorenzo-Morales J."/>
            <person name="Bateman A."/>
            <person name="Chiu C.H."/>
            <person name="Tang P."/>
            <person name="Hegemann P."/>
            <person name="Fromm H."/>
            <person name="Raoult D."/>
            <person name="Greub G."/>
            <person name="Miranda-Saavedra D."/>
            <person name="Chen N."/>
            <person name="Nash P."/>
            <person name="Ginger M.L."/>
            <person name="Horn M."/>
            <person name="Schaap P."/>
            <person name="Caler L."/>
            <person name="Loftus B."/>
        </authorList>
    </citation>
    <scope>NUCLEOTIDE SEQUENCE [LARGE SCALE GENOMIC DNA]</scope>
    <source>
        <strain evidence="3 4">Neff</strain>
    </source>
</reference>
<dbReference type="Gene3D" id="2.60.120.650">
    <property type="entry name" value="Cupin"/>
    <property type="match status" value="1"/>
</dbReference>
<feature type="domain" description="JmjC" evidence="2">
    <location>
        <begin position="43"/>
        <end position="239"/>
    </location>
</feature>
<feature type="region of interest" description="Disordered" evidence="1">
    <location>
        <begin position="301"/>
        <end position="340"/>
    </location>
</feature>
<evidence type="ECO:0000313" key="3">
    <source>
        <dbReference type="EMBL" id="ELR17284.1"/>
    </source>
</evidence>
<dbReference type="PROSITE" id="PS51184">
    <property type="entry name" value="JMJC"/>
    <property type="match status" value="1"/>
</dbReference>
<protein>
    <recommendedName>
        <fullName evidence="2">JmjC domain-containing protein</fullName>
    </recommendedName>
</protein>
<feature type="compositionally biased region" description="Basic and acidic residues" evidence="1">
    <location>
        <begin position="323"/>
        <end position="338"/>
    </location>
</feature>
<dbReference type="InterPro" id="IPR041667">
    <property type="entry name" value="Cupin_8"/>
</dbReference>
<feature type="compositionally biased region" description="Basic and acidic residues" evidence="1">
    <location>
        <begin position="307"/>
        <end position="316"/>
    </location>
</feature>
<dbReference type="AlphaFoldDB" id="L8GVL7"/>
<gene>
    <name evidence="3" type="ORF">ACA1_060110</name>
</gene>
<dbReference type="Pfam" id="PF13621">
    <property type="entry name" value="Cupin_8"/>
    <property type="match status" value="1"/>
</dbReference>
<evidence type="ECO:0000256" key="1">
    <source>
        <dbReference type="SAM" id="MobiDB-lite"/>
    </source>
</evidence>
<dbReference type="RefSeq" id="XP_004339297.1">
    <property type="nucleotide sequence ID" value="XM_004339249.1"/>
</dbReference>
<dbReference type="STRING" id="1257118.L8GVL7"/>
<evidence type="ECO:0000259" key="2">
    <source>
        <dbReference type="PROSITE" id="PS51184"/>
    </source>
</evidence>
<keyword evidence="4" id="KW-1185">Reference proteome</keyword>
<name>L8GVL7_ACACF</name>
<dbReference type="GeneID" id="14918373"/>
<accession>L8GVL7</accession>
<dbReference type="SUPFAM" id="SSF51197">
    <property type="entry name" value="Clavaminate synthase-like"/>
    <property type="match status" value="1"/>
</dbReference>
<dbReference type="PANTHER" id="PTHR12461">
    <property type="entry name" value="HYPOXIA-INDUCIBLE FACTOR 1 ALPHA INHIBITOR-RELATED"/>
    <property type="match status" value="1"/>
</dbReference>
<organism evidence="3 4">
    <name type="scientific">Acanthamoeba castellanii (strain ATCC 30010 / Neff)</name>
    <dbReference type="NCBI Taxonomy" id="1257118"/>
    <lineage>
        <taxon>Eukaryota</taxon>
        <taxon>Amoebozoa</taxon>
        <taxon>Discosea</taxon>
        <taxon>Longamoebia</taxon>
        <taxon>Centramoebida</taxon>
        <taxon>Acanthamoebidae</taxon>
        <taxon>Acanthamoeba</taxon>
    </lineage>
</organism>
<dbReference type="PANTHER" id="PTHR12461:SF102">
    <property type="entry name" value="LYSINE-SPECIFIC DEMETHYLASE JMJ31"/>
    <property type="match status" value="1"/>
</dbReference>
<dbReference type="OrthoDB" id="47172at2759"/>
<proteinExistence type="predicted"/>
<dbReference type="KEGG" id="acan:ACA1_060110"/>
<dbReference type="InterPro" id="IPR003347">
    <property type="entry name" value="JmjC_dom"/>
</dbReference>
<sequence length="509" mass="56705">MTSRGFAQLVEEELLIRQSAPKVEEERHLYLNQCPLYPPPSSSAAPSLLDDIRLPSFLLPCLRPSSSSTSSSCTTSSIPFPSPAEAPSLLPALHSANLWVSAGGTSSNVHYDCFPNLLCVVHGSKRVALWPPAATPHLRPHPVYGKATNHSRLNVHEDGTVEGAESLPRPMVAVVRPGQMLFIPEVTSPAPRQDQTGGEVGTTMGAPAEDDYPLRLVVAVNIWWKSEFDLLLEASSRRPTTQSENGDDDDDLGMEIYYARRLMEILTRKEMQRMMNAASDDLDDDLDTNIGWKWCKRKRAGGEEEEDRRKKAKKDEDSNDDVVVDHKGQAEETTREEVAPGTDTLAELLRRLPAAGAGSDPGRRAALVGEMARWLLDSAQCSDQGADSQQQRRRRDLRAWLRACDEPMMMDCLEAAMDSSPPALAAFLRSLSVVDTRLLLERLQQDDRNNNNNNNDDDDDDVEGTRRERWWLRFVEVMRPHGSLAELLRKEQSLHELAFGRAIAHTLAT</sequence>
<dbReference type="EMBL" id="KB007974">
    <property type="protein sequence ID" value="ELR17284.1"/>
    <property type="molecule type" value="Genomic_DNA"/>
</dbReference>
<dbReference type="VEuPathDB" id="AmoebaDB:ACA1_060110"/>